<evidence type="ECO:0000259" key="13">
    <source>
        <dbReference type="PROSITE" id="PS50108"/>
    </source>
</evidence>
<keyword evidence="10" id="KW-0449">Lipoprotein</keyword>
<dbReference type="GO" id="GO:0031267">
    <property type="term" value="F:small GTPase binding"/>
    <property type="evidence" value="ECO:0007669"/>
    <property type="project" value="InterPro"/>
</dbReference>
<dbReference type="PROSITE" id="PS50108">
    <property type="entry name" value="CRIB"/>
    <property type="match status" value="1"/>
</dbReference>
<dbReference type="InterPro" id="IPR039056">
    <property type="entry name" value="SPEC"/>
</dbReference>
<dbReference type="CDD" id="cd00132">
    <property type="entry name" value="CRIB"/>
    <property type="match status" value="1"/>
</dbReference>
<evidence type="ECO:0000313" key="14">
    <source>
        <dbReference type="EMBL" id="KAH9369286.1"/>
    </source>
</evidence>
<dbReference type="InterPro" id="IPR000095">
    <property type="entry name" value="CRIB_dom"/>
</dbReference>
<keyword evidence="12" id="KW-1133">Transmembrane helix</keyword>
<comment type="similarity">
    <text evidence="3">Belongs to the CDC42SE/SPEC family.</text>
</comment>
<keyword evidence="8" id="KW-0564">Palmitate</keyword>
<evidence type="ECO:0000256" key="1">
    <source>
        <dbReference type="ARBA" id="ARBA00004193"/>
    </source>
</evidence>
<dbReference type="OrthoDB" id="5559822at2759"/>
<protein>
    <recommendedName>
        <fullName evidence="13">CRIB domain-containing protein</fullName>
    </recommendedName>
</protein>
<comment type="caution">
    <text evidence="14">The sequence shown here is derived from an EMBL/GenBank/DDBJ whole genome shotgun (WGS) entry which is preliminary data.</text>
</comment>
<keyword evidence="9" id="KW-0206">Cytoskeleton</keyword>
<dbReference type="FunFam" id="3.90.810.10:FF:000004">
    <property type="entry name" value="CDC42 small effector protein 2"/>
    <property type="match status" value="1"/>
</dbReference>
<dbReference type="PANTHER" id="PTHR13502">
    <property type="entry name" value="CDC42 SMALL EFFECTOR PROTEIN HOMOLOG"/>
    <property type="match status" value="1"/>
</dbReference>
<feature type="transmembrane region" description="Helical" evidence="12">
    <location>
        <begin position="72"/>
        <end position="91"/>
    </location>
</feature>
<evidence type="ECO:0000256" key="8">
    <source>
        <dbReference type="ARBA" id="ARBA00023139"/>
    </source>
</evidence>
<dbReference type="GO" id="GO:0008360">
    <property type="term" value="P:regulation of cell shape"/>
    <property type="evidence" value="ECO:0007669"/>
    <property type="project" value="UniProtKB-KW"/>
</dbReference>
<dbReference type="GO" id="GO:0005856">
    <property type="term" value="C:cytoskeleton"/>
    <property type="evidence" value="ECO:0007669"/>
    <property type="project" value="UniProtKB-SubCell"/>
</dbReference>
<dbReference type="VEuPathDB" id="VectorBase:HLOH_051806"/>
<evidence type="ECO:0000256" key="10">
    <source>
        <dbReference type="ARBA" id="ARBA00023288"/>
    </source>
</evidence>
<dbReference type="EMBL" id="JABSTR010000004">
    <property type="protein sequence ID" value="KAH9369286.1"/>
    <property type="molecule type" value="Genomic_DNA"/>
</dbReference>
<keyword evidence="4" id="KW-1003">Cell membrane</keyword>
<dbReference type="InterPro" id="IPR036936">
    <property type="entry name" value="CRIB_dom_sf"/>
</dbReference>
<keyword evidence="15" id="KW-1185">Reference proteome</keyword>
<evidence type="ECO:0000313" key="15">
    <source>
        <dbReference type="Proteomes" id="UP000821853"/>
    </source>
</evidence>
<accession>A0A9J6FSW9</accession>
<evidence type="ECO:0000256" key="7">
    <source>
        <dbReference type="ARBA" id="ARBA00023136"/>
    </source>
</evidence>
<evidence type="ECO:0000256" key="9">
    <source>
        <dbReference type="ARBA" id="ARBA00023212"/>
    </source>
</evidence>
<keyword evidence="12" id="KW-0812">Transmembrane</keyword>
<comment type="subcellular location">
    <subcellularLocation>
        <location evidence="1">Cell membrane</location>
        <topology evidence="1">Lipid-anchor</topology>
    </subcellularLocation>
    <subcellularLocation>
        <location evidence="2">Cytoplasm</location>
        <location evidence="2">Cytoskeleton</location>
    </subcellularLocation>
</comment>
<dbReference type="Pfam" id="PF00786">
    <property type="entry name" value="PBD"/>
    <property type="match status" value="1"/>
</dbReference>
<evidence type="ECO:0000256" key="11">
    <source>
        <dbReference type="SAM" id="MobiDB-lite"/>
    </source>
</evidence>
<reference evidence="14 15" key="1">
    <citation type="journal article" date="2020" name="Cell">
        <title>Large-Scale Comparative Analyses of Tick Genomes Elucidate Their Genetic Diversity and Vector Capacities.</title>
        <authorList>
            <consortium name="Tick Genome and Microbiome Consortium (TIGMIC)"/>
            <person name="Jia N."/>
            <person name="Wang J."/>
            <person name="Shi W."/>
            <person name="Du L."/>
            <person name="Sun Y."/>
            <person name="Zhan W."/>
            <person name="Jiang J.F."/>
            <person name="Wang Q."/>
            <person name="Zhang B."/>
            <person name="Ji P."/>
            <person name="Bell-Sakyi L."/>
            <person name="Cui X.M."/>
            <person name="Yuan T.T."/>
            <person name="Jiang B.G."/>
            <person name="Yang W.F."/>
            <person name="Lam T.T."/>
            <person name="Chang Q.C."/>
            <person name="Ding S.J."/>
            <person name="Wang X.J."/>
            <person name="Zhu J.G."/>
            <person name="Ruan X.D."/>
            <person name="Zhao L."/>
            <person name="Wei J.T."/>
            <person name="Ye R.Z."/>
            <person name="Que T.C."/>
            <person name="Du C.H."/>
            <person name="Zhou Y.H."/>
            <person name="Cheng J.X."/>
            <person name="Dai P.F."/>
            <person name="Guo W.B."/>
            <person name="Han X.H."/>
            <person name="Huang E.J."/>
            <person name="Li L.F."/>
            <person name="Wei W."/>
            <person name="Gao Y.C."/>
            <person name="Liu J.Z."/>
            <person name="Shao H.Z."/>
            <person name="Wang X."/>
            <person name="Wang C.C."/>
            <person name="Yang T.C."/>
            <person name="Huo Q.B."/>
            <person name="Li W."/>
            <person name="Chen H.Y."/>
            <person name="Chen S.E."/>
            <person name="Zhou L.G."/>
            <person name="Ni X.B."/>
            <person name="Tian J.H."/>
            <person name="Sheng Y."/>
            <person name="Liu T."/>
            <person name="Pan Y.S."/>
            <person name="Xia L.Y."/>
            <person name="Li J."/>
            <person name="Zhao F."/>
            <person name="Cao W.C."/>
        </authorList>
    </citation>
    <scope>NUCLEOTIDE SEQUENCE [LARGE SCALE GENOMIC DNA]</scope>
    <source>
        <strain evidence="14">HaeL-2018</strain>
    </source>
</reference>
<gene>
    <name evidence="14" type="ORF">HPB48_012362</name>
</gene>
<dbReference type="GO" id="GO:0005886">
    <property type="term" value="C:plasma membrane"/>
    <property type="evidence" value="ECO:0007669"/>
    <property type="project" value="UniProtKB-SubCell"/>
</dbReference>
<keyword evidence="6" id="KW-0133">Cell shape</keyword>
<sequence length="320" mass="36207">MRGSRRTEEAPRPEADLLRVFRTQETAAKRMVVQPQPSYHEDCARYILRYYRRPHGSSGKEPDFLLLVCRRANFGGMILGFLGSLIVHTYFERRPVRVSKAGPPLPQLAEGRPYGLFSLHHSVTPRSRNAGAAHVLRRSLLRSRRRRKLAARNGRHAFRRRIVGVRAKAGLLLAEVPLPRRCGAPFELPCSSEGLCAHDNGSRQKRRLSAEAEEQEAARHHRRSGSKRGPCEEQPQCRKMGDIWVQCFACCMTEQPAPKRRRRIDRSMIGNPTNFQHTAHVGSGDMNVHLNALQNQMASKGGYEYALPVNVSIPVVDVQQ</sequence>
<keyword evidence="5" id="KW-0963">Cytoplasm</keyword>
<dbReference type="GO" id="GO:0035023">
    <property type="term" value="P:regulation of Rho protein signal transduction"/>
    <property type="evidence" value="ECO:0007669"/>
    <property type="project" value="InterPro"/>
</dbReference>
<keyword evidence="7 12" id="KW-0472">Membrane</keyword>
<name>A0A9J6FSW9_HAELO</name>
<evidence type="ECO:0000256" key="5">
    <source>
        <dbReference type="ARBA" id="ARBA00022490"/>
    </source>
</evidence>
<feature type="domain" description="CRIB" evidence="13">
    <location>
        <begin position="269"/>
        <end position="282"/>
    </location>
</feature>
<evidence type="ECO:0000256" key="4">
    <source>
        <dbReference type="ARBA" id="ARBA00022475"/>
    </source>
</evidence>
<dbReference type="PANTHER" id="PTHR13502:SF6">
    <property type="entry name" value="CDC42 SMALL EFFECTOR PROTEIN HOMOLOG"/>
    <property type="match status" value="1"/>
</dbReference>
<dbReference type="AlphaFoldDB" id="A0A9J6FSW9"/>
<evidence type="ECO:0000256" key="6">
    <source>
        <dbReference type="ARBA" id="ARBA00022960"/>
    </source>
</evidence>
<dbReference type="Proteomes" id="UP000821853">
    <property type="component" value="Chromosome 2"/>
</dbReference>
<dbReference type="Gene3D" id="3.90.810.10">
    <property type="entry name" value="CRIB domain"/>
    <property type="match status" value="1"/>
</dbReference>
<feature type="region of interest" description="Disordered" evidence="11">
    <location>
        <begin position="199"/>
        <end position="235"/>
    </location>
</feature>
<proteinExistence type="inferred from homology"/>
<evidence type="ECO:0000256" key="3">
    <source>
        <dbReference type="ARBA" id="ARBA00005720"/>
    </source>
</evidence>
<evidence type="ECO:0000256" key="12">
    <source>
        <dbReference type="SAM" id="Phobius"/>
    </source>
</evidence>
<organism evidence="14 15">
    <name type="scientific">Haemaphysalis longicornis</name>
    <name type="common">Bush tick</name>
    <dbReference type="NCBI Taxonomy" id="44386"/>
    <lineage>
        <taxon>Eukaryota</taxon>
        <taxon>Metazoa</taxon>
        <taxon>Ecdysozoa</taxon>
        <taxon>Arthropoda</taxon>
        <taxon>Chelicerata</taxon>
        <taxon>Arachnida</taxon>
        <taxon>Acari</taxon>
        <taxon>Parasitiformes</taxon>
        <taxon>Ixodida</taxon>
        <taxon>Ixodoidea</taxon>
        <taxon>Ixodidae</taxon>
        <taxon>Haemaphysalinae</taxon>
        <taxon>Haemaphysalis</taxon>
    </lineage>
</organism>
<evidence type="ECO:0000256" key="2">
    <source>
        <dbReference type="ARBA" id="ARBA00004245"/>
    </source>
</evidence>